<gene>
    <name evidence="1" type="ORF">Fot_45570</name>
</gene>
<name>A0ABD1R7Q6_9LAMI</name>
<reference evidence="2" key="1">
    <citation type="submission" date="2024-07" db="EMBL/GenBank/DDBJ databases">
        <title>Two chromosome-level genome assemblies of Korean endemic species Abeliophyllum distichum and Forsythia ovata (Oleaceae).</title>
        <authorList>
            <person name="Jang H."/>
        </authorList>
    </citation>
    <scope>NUCLEOTIDE SEQUENCE [LARGE SCALE GENOMIC DNA]</scope>
</reference>
<evidence type="ECO:0000313" key="1">
    <source>
        <dbReference type="EMBL" id="KAL2484126.1"/>
    </source>
</evidence>
<accession>A0ABD1R7Q6</accession>
<proteinExistence type="predicted"/>
<dbReference type="Proteomes" id="UP001604277">
    <property type="component" value="Unassembled WGS sequence"/>
</dbReference>
<keyword evidence="2" id="KW-1185">Reference proteome</keyword>
<organism evidence="1 2">
    <name type="scientific">Forsythia ovata</name>
    <dbReference type="NCBI Taxonomy" id="205694"/>
    <lineage>
        <taxon>Eukaryota</taxon>
        <taxon>Viridiplantae</taxon>
        <taxon>Streptophyta</taxon>
        <taxon>Embryophyta</taxon>
        <taxon>Tracheophyta</taxon>
        <taxon>Spermatophyta</taxon>
        <taxon>Magnoliopsida</taxon>
        <taxon>eudicotyledons</taxon>
        <taxon>Gunneridae</taxon>
        <taxon>Pentapetalae</taxon>
        <taxon>asterids</taxon>
        <taxon>lamiids</taxon>
        <taxon>Lamiales</taxon>
        <taxon>Oleaceae</taxon>
        <taxon>Forsythieae</taxon>
        <taxon>Forsythia</taxon>
    </lineage>
</organism>
<sequence>MVTGDKLTRDSGDCHPRLFCIEAEGEESDGDAFRRRVATYPCVCTGTREYTHTRMELAKKLEMLGTIELGVLLGAPRPATFQNEGRNGARDDHYWLLGCWAPRGGWGVYIRTDSL</sequence>
<protein>
    <submittedName>
        <fullName evidence="1">Uncharacterized protein</fullName>
    </submittedName>
</protein>
<evidence type="ECO:0000313" key="2">
    <source>
        <dbReference type="Proteomes" id="UP001604277"/>
    </source>
</evidence>
<dbReference type="AlphaFoldDB" id="A0ABD1R7Q6"/>
<dbReference type="EMBL" id="JBFOLJ010000013">
    <property type="protein sequence ID" value="KAL2484126.1"/>
    <property type="molecule type" value="Genomic_DNA"/>
</dbReference>
<comment type="caution">
    <text evidence="1">The sequence shown here is derived from an EMBL/GenBank/DDBJ whole genome shotgun (WGS) entry which is preliminary data.</text>
</comment>